<protein>
    <submittedName>
        <fullName evidence="1">Uncharacterized protein</fullName>
    </submittedName>
</protein>
<accession>A0A9X2XZI9</accession>
<keyword evidence="2" id="KW-1185">Reference proteome</keyword>
<reference evidence="1" key="1">
    <citation type="submission" date="2022-09" db="EMBL/GenBank/DDBJ databases">
        <authorList>
            <person name="Yuan C."/>
            <person name="Ke Z."/>
        </authorList>
    </citation>
    <scope>NUCLEOTIDE SEQUENCE</scope>
    <source>
        <strain evidence="1">LB-8</strain>
    </source>
</reference>
<dbReference type="Proteomes" id="UP001155483">
    <property type="component" value="Unassembled WGS sequence"/>
</dbReference>
<gene>
    <name evidence="1" type="ORF">OCK74_25415</name>
</gene>
<dbReference type="RefSeq" id="WP_279299921.1">
    <property type="nucleotide sequence ID" value="NZ_JAOTIF010000035.1"/>
</dbReference>
<comment type="caution">
    <text evidence="1">The sequence shown here is derived from an EMBL/GenBank/DDBJ whole genome shotgun (WGS) entry which is preliminary data.</text>
</comment>
<dbReference type="AlphaFoldDB" id="A0A9X2XZI9"/>
<reference evidence="1" key="2">
    <citation type="submission" date="2023-04" db="EMBL/GenBank/DDBJ databases">
        <title>Paracnuella aquatica gen. nov., sp. nov., a member of the family Chitinophagaceae isolated from a hot spring.</title>
        <authorList>
            <person name="Wang C."/>
        </authorList>
    </citation>
    <scope>NUCLEOTIDE SEQUENCE</scope>
    <source>
        <strain evidence="1">LB-8</strain>
    </source>
</reference>
<proteinExistence type="predicted"/>
<evidence type="ECO:0000313" key="1">
    <source>
        <dbReference type="EMBL" id="MCU7552484.1"/>
    </source>
</evidence>
<sequence length="67" mass="7521">MHTSVNHSRMLESAIPPSTIAALSAGEFVGMVMGDVQQKIELKTFHCSIINDHEALKKEQEHYQEIL</sequence>
<evidence type="ECO:0000313" key="2">
    <source>
        <dbReference type="Proteomes" id="UP001155483"/>
    </source>
</evidence>
<name>A0A9X2XZI9_9BACT</name>
<organism evidence="1 2">
    <name type="scientific">Paraflavisolibacter caeni</name>
    <dbReference type="NCBI Taxonomy" id="2982496"/>
    <lineage>
        <taxon>Bacteria</taxon>
        <taxon>Pseudomonadati</taxon>
        <taxon>Bacteroidota</taxon>
        <taxon>Chitinophagia</taxon>
        <taxon>Chitinophagales</taxon>
        <taxon>Chitinophagaceae</taxon>
        <taxon>Paraflavisolibacter</taxon>
    </lineage>
</organism>
<dbReference type="EMBL" id="JAOTIF010000035">
    <property type="protein sequence ID" value="MCU7552484.1"/>
    <property type="molecule type" value="Genomic_DNA"/>
</dbReference>